<name>A0A1I5XLS8_9FIRM</name>
<keyword evidence="2" id="KW-0489">Methyltransferase</keyword>
<dbReference type="InterPro" id="IPR013216">
    <property type="entry name" value="Methyltransf_11"/>
</dbReference>
<dbReference type="Gene3D" id="3.40.50.150">
    <property type="entry name" value="Vaccinia Virus protein VP39"/>
    <property type="match status" value="1"/>
</dbReference>
<dbReference type="RefSeq" id="WP_074891283.1">
    <property type="nucleotide sequence ID" value="NZ_FOXO01000034.1"/>
</dbReference>
<gene>
    <name evidence="2" type="ORF">SAMN04487928_13427</name>
</gene>
<keyword evidence="3" id="KW-1185">Reference proteome</keyword>
<dbReference type="SUPFAM" id="SSF53335">
    <property type="entry name" value="S-adenosyl-L-methionine-dependent methyltransferases"/>
    <property type="match status" value="1"/>
</dbReference>
<dbReference type="EMBL" id="FOXO01000034">
    <property type="protein sequence ID" value="SFQ32860.1"/>
    <property type="molecule type" value="Genomic_DNA"/>
</dbReference>
<organism evidence="2 3">
    <name type="scientific">Butyrivibrio proteoclasticus</name>
    <dbReference type="NCBI Taxonomy" id="43305"/>
    <lineage>
        <taxon>Bacteria</taxon>
        <taxon>Bacillati</taxon>
        <taxon>Bacillota</taxon>
        <taxon>Clostridia</taxon>
        <taxon>Lachnospirales</taxon>
        <taxon>Lachnospiraceae</taxon>
        <taxon>Butyrivibrio</taxon>
    </lineage>
</organism>
<evidence type="ECO:0000313" key="3">
    <source>
        <dbReference type="Proteomes" id="UP000182624"/>
    </source>
</evidence>
<dbReference type="Proteomes" id="UP000182624">
    <property type="component" value="Unassembled WGS sequence"/>
</dbReference>
<dbReference type="Pfam" id="PF08241">
    <property type="entry name" value="Methyltransf_11"/>
    <property type="match status" value="1"/>
</dbReference>
<dbReference type="GO" id="GO:0008757">
    <property type="term" value="F:S-adenosylmethionine-dependent methyltransferase activity"/>
    <property type="evidence" value="ECO:0007669"/>
    <property type="project" value="InterPro"/>
</dbReference>
<accession>A0A1I5XLS8</accession>
<evidence type="ECO:0000259" key="1">
    <source>
        <dbReference type="Pfam" id="PF08241"/>
    </source>
</evidence>
<dbReference type="AlphaFoldDB" id="A0A1I5XLS8"/>
<dbReference type="InterPro" id="IPR029063">
    <property type="entry name" value="SAM-dependent_MTases_sf"/>
</dbReference>
<evidence type="ECO:0000313" key="2">
    <source>
        <dbReference type="EMBL" id="SFQ32860.1"/>
    </source>
</evidence>
<sequence length="152" mass="17152">MTDEILTIESIRALDIADSELETDICDMSELPYSNATFDAVICYSALHHQCLVKLKNTLAEVKRVCKKGAIFSFDILSRNDDTCGIGTEIEPFTYIGGRTDEENVPHHYVDEAELRELLEGFNHIHIEEVNYKYVLNSQNMASTAFCVNAKV</sequence>
<dbReference type="GO" id="GO:0032259">
    <property type="term" value="P:methylation"/>
    <property type="evidence" value="ECO:0007669"/>
    <property type="project" value="UniProtKB-KW"/>
</dbReference>
<reference evidence="3" key="1">
    <citation type="submission" date="2016-10" db="EMBL/GenBank/DDBJ databases">
        <authorList>
            <person name="Varghese N."/>
            <person name="Submissions S."/>
        </authorList>
    </citation>
    <scope>NUCLEOTIDE SEQUENCE [LARGE SCALE GENOMIC DNA]</scope>
    <source>
        <strain evidence="3">P18</strain>
    </source>
</reference>
<proteinExistence type="predicted"/>
<dbReference type="OrthoDB" id="9808140at2"/>
<keyword evidence="2" id="KW-0808">Transferase</keyword>
<feature type="domain" description="Methyltransferase type 11" evidence="1">
    <location>
        <begin position="21"/>
        <end position="73"/>
    </location>
</feature>
<protein>
    <submittedName>
        <fullName evidence="2">Methyltransferase domain-containing protein</fullName>
    </submittedName>
</protein>